<dbReference type="Proteomes" id="UP000233458">
    <property type="component" value="Chromosome"/>
</dbReference>
<dbReference type="EMBL" id="CP024199">
    <property type="protein sequence ID" value="AUG52500.1"/>
    <property type="molecule type" value="Genomic_DNA"/>
</dbReference>
<evidence type="ECO:0000313" key="4">
    <source>
        <dbReference type="Proteomes" id="UP000233597"/>
    </source>
</evidence>
<evidence type="ECO:0000313" key="3">
    <source>
        <dbReference type="Proteomes" id="UP000233458"/>
    </source>
</evidence>
<dbReference type="KEGG" id="thac:CSC3H3_07050"/>
<reference evidence="2 4" key="1">
    <citation type="submission" date="2017-09" db="EMBL/GenBank/DDBJ databases">
        <title>Biodiversity and function of Thalassospira species in the particle-attached aromatic-hydrocarbon-degrading consortia from the surface seawater of the South China Sea.</title>
        <authorList>
            <person name="Dong C."/>
            <person name="Liu R."/>
            <person name="Shao Z."/>
        </authorList>
    </citation>
    <scope>NUCLEOTIDE SEQUENCE [LARGE SCALE GENOMIC DNA]</scope>
    <source>
        <strain evidence="2 4">CSC1P2</strain>
    </source>
</reference>
<evidence type="ECO:0000313" key="1">
    <source>
        <dbReference type="EMBL" id="AUG52500.1"/>
    </source>
</evidence>
<protein>
    <submittedName>
        <fullName evidence="2">Uncharacterized protein</fullName>
    </submittedName>
</protein>
<reference evidence="1 3" key="2">
    <citation type="submission" date="2017-10" db="EMBL/GenBank/DDBJ databases">
        <title>Biodiversity and function of Thalassospira species in the particle-attached aromatic-hydrocarbon-degrading consortia from the surface seawater of the China South Sea.</title>
        <authorList>
            <person name="Dong C."/>
            <person name="Liu R."/>
            <person name="Shao Z."/>
        </authorList>
    </citation>
    <scope>NUCLEOTIDE SEQUENCE [LARGE SCALE GENOMIC DNA]</scope>
    <source>
        <strain evidence="1 3">CSC3H3</strain>
    </source>
</reference>
<dbReference type="EMBL" id="NWTK01000009">
    <property type="protein sequence ID" value="PKR53382.1"/>
    <property type="molecule type" value="Genomic_DNA"/>
</dbReference>
<sequence>MLLVFRARRLVVAAMYLDIHSVHVLNVRLQQGRGRGRKMDRVKRAILPAEAGATILRKGNSSMPFWKGAISPLSINSRR</sequence>
<keyword evidence="3" id="KW-1185">Reference proteome</keyword>
<evidence type="ECO:0000313" key="2">
    <source>
        <dbReference type="EMBL" id="PKR53382.1"/>
    </source>
</evidence>
<accession>A0A2N3KS57</accession>
<organism evidence="2 4">
    <name type="scientific">Thalassospira marina</name>
    <dbReference type="NCBI Taxonomy" id="2048283"/>
    <lineage>
        <taxon>Bacteria</taxon>
        <taxon>Pseudomonadati</taxon>
        <taxon>Pseudomonadota</taxon>
        <taxon>Alphaproteobacteria</taxon>
        <taxon>Rhodospirillales</taxon>
        <taxon>Thalassospiraceae</taxon>
        <taxon>Thalassospira</taxon>
    </lineage>
</organism>
<dbReference type="AlphaFoldDB" id="A0A2N3KS57"/>
<dbReference type="Proteomes" id="UP000233597">
    <property type="component" value="Unassembled WGS sequence"/>
</dbReference>
<name>A0A2N3KS57_9PROT</name>
<gene>
    <name evidence="2" type="ORF">COO20_14930</name>
    <name evidence="1" type="ORF">CSC3H3_07050</name>
</gene>
<proteinExistence type="predicted"/>